<evidence type="ECO:0000313" key="1">
    <source>
        <dbReference type="EMBL" id="MPC25522.1"/>
    </source>
</evidence>
<comment type="caution">
    <text evidence="1">The sequence shown here is derived from an EMBL/GenBank/DDBJ whole genome shotgun (WGS) entry which is preliminary data.</text>
</comment>
<name>A0A5B7DV21_PORTR</name>
<evidence type="ECO:0000313" key="2">
    <source>
        <dbReference type="Proteomes" id="UP000324222"/>
    </source>
</evidence>
<dbReference type="AlphaFoldDB" id="A0A5B7DV21"/>
<protein>
    <submittedName>
        <fullName evidence="1">Uncharacterized protein</fullName>
    </submittedName>
</protein>
<keyword evidence="2" id="KW-1185">Reference proteome</keyword>
<sequence length="88" mass="10094">MNEEEEKEKPGVRKRLRVDRETVKVKKEKDFEKISCEGERRECGVYGRGEGGHVRDTAGREEFLRAVSMAAYAPRLSFYGSLTKLILS</sequence>
<gene>
    <name evidence="1" type="ORF">E2C01_018640</name>
</gene>
<dbReference type="Proteomes" id="UP000324222">
    <property type="component" value="Unassembled WGS sequence"/>
</dbReference>
<reference evidence="1 2" key="1">
    <citation type="submission" date="2019-05" db="EMBL/GenBank/DDBJ databases">
        <title>Another draft genome of Portunus trituberculatus and its Hox gene families provides insights of decapod evolution.</title>
        <authorList>
            <person name="Jeong J.-H."/>
            <person name="Song I."/>
            <person name="Kim S."/>
            <person name="Choi T."/>
            <person name="Kim D."/>
            <person name="Ryu S."/>
            <person name="Kim W."/>
        </authorList>
    </citation>
    <scope>NUCLEOTIDE SEQUENCE [LARGE SCALE GENOMIC DNA]</scope>
    <source>
        <tissue evidence="1">Muscle</tissue>
    </source>
</reference>
<dbReference type="EMBL" id="VSRR010001474">
    <property type="protein sequence ID" value="MPC25522.1"/>
    <property type="molecule type" value="Genomic_DNA"/>
</dbReference>
<proteinExistence type="predicted"/>
<organism evidence="1 2">
    <name type="scientific">Portunus trituberculatus</name>
    <name type="common">Swimming crab</name>
    <name type="synonym">Neptunus trituberculatus</name>
    <dbReference type="NCBI Taxonomy" id="210409"/>
    <lineage>
        <taxon>Eukaryota</taxon>
        <taxon>Metazoa</taxon>
        <taxon>Ecdysozoa</taxon>
        <taxon>Arthropoda</taxon>
        <taxon>Crustacea</taxon>
        <taxon>Multicrustacea</taxon>
        <taxon>Malacostraca</taxon>
        <taxon>Eumalacostraca</taxon>
        <taxon>Eucarida</taxon>
        <taxon>Decapoda</taxon>
        <taxon>Pleocyemata</taxon>
        <taxon>Brachyura</taxon>
        <taxon>Eubrachyura</taxon>
        <taxon>Portunoidea</taxon>
        <taxon>Portunidae</taxon>
        <taxon>Portuninae</taxon>
        <taxon>Portunus</taxon>
    </lineage>
</organism>
<accession>A0A5B7DV21</accession>